<evidence type="ECO:0008006" key="3">
    <source>
        <dbReference type="Google" id="ProtNLM"/>
    </source>
</evidence>
<name>A0ABV7S2E5_9RHOB</name>
<proteinExistence type="predicted"/>
<dbReference type="Proteomes" id="UP001595596">
    <property type="component" value="Unassembled WGS sequence"/>
</dbReference>
<dbReference type="RefSeq" id="WP_289895597.1">
    <property type="nucleotide sequence ID" value="NZ_JBHRXE010000055.1"/>
</dbReference>
<evidence type="ECO:0000313" key="1">
    <source>
        <dbReference type="EMBL" id="MFC3571295.1"/>
    </source>
</evidence>
<keyword evidence="2" id="KW-1185">Reference proteome</keyword>
<protein>
    <recommendedName>
        <fullName evidence="3">Transposase</fullName>
    </recommendedName>
</protein>
<reference evidence="2" key="1">
    <citation type="journal article" date="2019" name="Int. J. Syst. Evol. Microbiol.">
        <title>The Global Catalogue of Microorganisms (GCM) 10K type strain sequencing project: providing services to taxonomists for standard genome sequencing and annotation.</title>
        <authorList>
            <consortium name="The Broad Institute Genomics Platform"/>
            <consortium name="The Broad Institute Genome Sequencing Center for Infectious Disease"/>
            <person name="Wu L."/>
            <person name="Ma J."/>
        </authorList>
    </citation>
    <scope>NUCLEOTIDE SEQUENCE [LARGE SCALE GENOMIC DNA]</scope>
    <source>
        <strain evidence="2">VKM B-3226</strain>
    </source>
</reference>
<gene>
    <name evidence="1" type="ORF">ACFOMP_17725</name>
</gene>
<dbReference type="EMBL" id="JBHRXE010000055">
    <property type="protein sequence ID" value="MFC3571295.1"/>
    <property type="molecule type" value="Genomic_DNA"/>
</dbReference>
<evidence type="ECO:0000313" key="2">
    <source>
        <dbReference type="Proteomes" id="UP001595596"/>
    </source>
</evidence>
<accession>A0ABV7S2E5</accession>
<comment type="caution">
    <text evidence="1">The sequence shown here is derived from an EMBL/GenBank/DDBJ whole genome shotgun (WGS) entry which is preliminary data.</text>
</comment>
<organism evidence="1 2">
    <name type="scientific">Paracoccus simplex</name>
    <dbReference type="NCBI Taxonomy" id="2086346"/>
    <lineage>
        <taxon>Bacteria</taxon>
        <taxon>Pseudomonadati</taxon>
        <taxon>Pseudomonadota</taxon>
        <taxon>Alphaproteobacteria</taxon>
        <taxon>Rhodobacterales</taxon>
        <taxon>Paracoccaceae</taxon>
        <taxon>Paracoccus</taxon>
    </lineage>
</organism>
<sequence length="58" mass="6475">MKGTVTLACRKGALVSGEYEVIGDRLRVSYHGHERLVRIDGGSIDHLAQALLRDLWLE</sequence>